<dbReference type="InterPro" id="IPR046171">
    <property type="entry name" value="DUF6173"/>
</dbReference>
<accession>A0A1Y5TJ02</accession>
<organism evidence="2 3">
    <name type="scientific">Pseudoruegeria aquimaris</name>
    <dbReference type="NCBI Taxonomy" id="393663"/>
    <lineage>
        <taxon>Bacteria</taxon>
        <taxon>Pseudomonadati</taxon>
        <taxon>Pseudomonadota</taxon>
        <taxon>Alphaproteobacteria</taxon>
        <taxon>Rhodobacterales</taxon>
        <taxon>Roseobacteraceae</taxon>
        <taxon>Pseudoruegeria</taxon>
    </lineage>
</organism>
<proteinExistence type="predicted"/>
<reference evidence="2 3" key="1">
    <citation type="submission" date="2017-03" db="EMBL/GenBank/DDBJ databases">
        <authorList>
            <person name="Afonso C.L."/>
            <person name="Miller P.J."/>
            <person name="Scott M.A."/>
            <person name="Spackman E."/>
            <person name="Goraichik I."/>
            <person name="Dimitrov K.M."/>
            <person name="Suarez D.L."/>
            <person name="Swayne D.E."/>
        </authorList>
    </citation>
    <scope>NUCLEOTIDE SEQUENCE [LARGE SCALE GENOMIC DNA]</scope>
    <source>
        <strain evidence="2 3">CECT 7680</strain>
    </source>
</reference>
<name>A0A1Y5TJ02_9RHOB</name>
<dbReference type="Pfam" id="PF19670">
    <property type="entry name" value="DUF6173"/>
    <property type="match status" value="1"/>
</dbReference>
<feature type="region of interest" description="Disordered" evidence="1">
    <location>
        <begin position="1"/>
        <end position="48"/>
    </location>
</feature>
<keyword evidence="3" id="KW-1185">Reference proteome</keyword>
<gene>
    <name evidence="2" type="ORF">PSA7680_03329</name>
</gene>
<dbReference type="RefSeq" id="WP_085869818.1">
    <property type="nucleotide sequence ID" value="NZ_FWFQ01000033.1"/>
</dbReference>
<dbReference type="OrthoDB" id="7202559at2"/>
<dbReference type="EMBL" id="FWFQ01000033">
    <property type="protein sequence ID" value="SLN63041.1"/>
    <property type="molecule type" value="Genomic_DNA"/>
</dbReference>
<protein>
    <submittedName>
        <fullName evidence="2">Uncharacterized protein</fullName>
    </submittedName>
</protein>
<evidence type="ECO:0000313" key="2">
    <source>
        <dbReference type="EMBL" id="SLN63041.1"/>
    </source>
</evidence>
<evidence type="ECO:0000313" key="3">
    <source>
        <dbReference type="Proteomes" id="UP000193409"/>
    </source>
</evidence>
<dbReference type="Proteomes" id="UP000193409">
    <property type="component" value="Unassembled WGS sequence"/>
</dbReference>
<evidence type="ECO:0000256" key="1">
    <source>
        <dbReference type="SAM" id="MobiDB-lite"/>
    </source>
</evidence>
<dbReference type="AlphaFoldDB" id="A0A1Y5TJ02"/>
<sequence>MEDDIRTTAEAAEGAVLPRAHAVHTDPAARAAEQRPLPPRVAQKPVEQKSPAEWAYERLILYIRNFEEQLDNAHEVAMGMTGGNAGVLRIEGLGYFDPDIVTFYGTDPSGAKTQLIQHVSQLSVMLRALPRANPEADAPPQRIGFRLAQDLEGE</sequence>